<name>A8B900_GIAIC</name>
<comment type="caution">
    <text evidence="1">The sequence shown here is derived from an EMBL/GenBank/DDBJ whole genome shotgun (WGS) entry which is preliminary data.</text>
</comment>
<accession>A8B900</accession>
<organism evidence="1 2">
    <name type="scientific">Giardia intestinalis (strain ATCC 50803 / WB clone C6)</name>
    <name type="common">Giardia lamblia</name>
    <dbReference type="NCBI Taxonomy" id="184922"/>
    <lineage>
        <taxon>Eukaryota</taxon>
        <taxon>Metamonada</taxon>
        <taxon>Diplomonadida</taxon>
        <taxon>Hexamitidae</taxon>
        <taxon>Giardiinae</taxon>
        <taxon>Giardia</taxon>
    </lineage>
</organism>
<dbReference type="EMBL" id="AACB03000004">
    <property type="protein sequence ID" value="KAE8302360.1"/>
    <property type="molecule type" value="Genomic_DNA"/>
</dbReference>
<dbReference type="GeneID" id="5701646"/>
<dbReference type="RefSeq" id="XP_001708730.1">
    <property type="nucleotide sequence ID" value="XM_001708678.1"/>
</dbReference>
<sequence length="48" mass="5215">MTEEEQLIDIESVFSVVGDFGGSVTMELADGAIVYHAFYDLAQAGIFK</sequence>
<dbReference type="KEGG" id="gla:GL50803_008004"/>
<dbReference type="Proteomes" id="UP000001548">
    <property type="component" value="Unassembled WGS sequence"/>
</dbReference>
<dbReference type="AlphaFoldDB" id="A8B900"/>
<evidence type="ECO:0000313" key="1">
    <source>
        <dbReference type="EMBL" id="KAE8302360.1"/>
    </source>
</evidence>
<gene>
    <name evidence="1" type="ORF">GL50803_008004</name>
</gene>
<evidence type="ECO:0000313" key="2">
    <source>
        <dbReference type="Proteomes" id="UP000001548"/>
    </source>
</evidence>
<keyword evidence="2" id="KW-1185">Reference proteome</keyword>
<proteinExistence type="predicted"/>
<dbReference type="VEuPathDB" id="GiardiaDB:GL50803_8004"/>
<dbReference type="HOGENOM" id="CLU_3161114_0_0_1"/>
<reference evidence="1 2" key="1">
    <citation type="journal article" date="2007" name="Science">
        <title>Genomic minimalism in the early diverging intestinal parasite Giardia lamblia.</title>
        <authorList>
            <person name="Morrison H.G."/>
            <person name="McArthur A.G."/>
            <person name="Gillin F.D."/>
            <person name="Aley S.B."/>
            <person name="Adam R.D."/>
            <person name="Olsen G.J."/>
            <person name="Best A.A."/>
            <person name="Cande W.Z."/>
            <person name="Chen F."/>
            <person name="Cipriano M.J."/>
            <person name="Davids B.J."/>
            <person name="Dawson S.C."/>
            <person name="Elmendorf H.G."/>
            <person name="Hehl A.B."/>
            <person name="Holder M.E."/>
            <person name="Huse S.M."/>
            <person name="Kim U.U."/>
            <person name="Lasek-Nesselquist E."/>
            <person name="Manning G."/>
            <person name="Nigam A."/>
            <person name="Nixon J.E."/>
            <person name="Palm D."/>
            <person name="Passamaneck N.E."/>
            <person name="Prabhu A."/>
            <person name="Reich C.I."/>
            <person name="Reiner D.S."/>
            <person name="Samuelson J."/>
            <person name="Svard S.G."/>
            <person name="Sogin M.L."/>
        </authorList>
    </citation>
    <scope>NUCLEOTIDE SEQUENCE [LARGE SCALE GENOMIC DNA]</scope>
    <source>
        <strain evidence="1 2">WB C6</strain>
    </source>
</reference>
<protein>
    <submittedName>
        <fullName evidence="1">Uncharacterized protein</fullName>
    </submittedName>
</protein>